<proteinExistence type="predicted"/>
<protein>
    <submittedName>
        <fullName evidence="8">LPS O-antigen subunit length determinant protein (WzzB/FepE family)</fullName>
    </submittedName>
</protein>
<gene>
    <name evidence="8" type="ORF">J2Z44_000932</name>
</gene>
<feature type="transmembrane region" description="Helical" evidence="6">
    <location>
        <begin position="231"/>
        <end position="253"/>
    </location>
</feature>
<dbReference type="InterPro" id="IPR003856">
    <property type="entry name" value="LPS_length_determ_N"/>
</dbReference>
<accession>A0ABS4K045</accession>
<evidence type="ECO:0000256" key="1">
    <source>
        <dbReference type="ARBA" id="ARBA00004651"/>
    </source>
</evidence>
<reference evidence="8 9" key="1">
    <citation type="submission" date="2021-03" db="EMBL/GenBank/DDBJ databases">
        <title>Genomic Encyclopedia of Type Strains, Phase IV (KMG-IV): sequencing the most valuable type-strain genomes for metagenomic binning, comparative biology and taxonomic classification.</title>
        <authorList>
            <person name="Goeker M."/>
        </authorList>
    </citation>
    <scope>NUCLEOTIDE SEQUENCE [LARGE SCALE GENOMIC DNA]</scope>
    <source>
        <strain evidence="8 9">DSM 28650</strain>
    </source>
</reference>
<evidence type="ECO:0000256" key="4">
    <source>
        <dbReference type="ARBA" id="ARBA00022989"/>
    </source>
</evidence>
<evidence type="ECO:0000313" key="8">
    <source>
        <dbReference type="EMBL" id="MBP2021145.1"/>
    </source>
</evidence>
<name>A0ABS4K045_9CLOT</name>
<keyword evidence="3 6" id="KW-0812">Transmembrane</keyword>
<sequence length="257" mass="29063">MKEKEYLELYYKEDSIELKDILNLIFKGKFIILATTIICTAAALWYATSKPVTYTTKAEFAQQGGIFMAGDKIAKSYEFNENLAKNDTLKTLYSESNKGKEASKENVTNWAKSMVTVKAEELNTTVNDYVRKITFTATGSSEKQVVDLINAYKNTMDLTMTQEKTRYYDDRIKELDKKLEILKDMKASETSYSFTVDEISRMKLEKESAKLLTPVGSLDKIDEVVPSKKKYGVMGLAGGVILGLAIVFGWDFLKNVK</sequence>
<dbReference type="RefSeq" id="WP_021283155.1">
    <property type="nucleotide sequence ID" value="NZ_JAGGLL010000005.1"/>
</dbReference>
<feature type="transmembrane region" description="Helical" evidence="6">
    <location>
        <begin position="21"/>
        <end position="47"/>
    </location>
</feature>
<comment type="subcellular location">
    <subcellularLocation>
        <location evidence="1">Cell membrane</location>
        <topology evidence="1">Multi-pass membrane protein</topology>
    </subcellularLocation>
</comment>
<organism evidence="8 9">
    <name type="scientific">Clostridium punense</name>
    <dbReference type="NCBI Taxonomy" id="1054297"/>
    <lineage>
        <taxon>Bacteria</taxon>
        <taxon>Bacillati</taxon>
        <taxon>Bacillota</taxon>
        <taxon>Clostridia</taxon>
        <taxon>Eubacteriales</taxon>
        <taxon>Clostridiaceae</taxon>
        <taxon>Clostridium</taxon>
    </lineage>
</organism>
<dbReference type="Proteomes" id="UP001519308">
    <property type="component" value="Unassembled WGS sequence"/>
</dbReference>
<evidence type="ECO:0000256" key="3">
    <source>
        <dbReference type="ARBA" id="ARBA00022692"/>
    </source>
</evidence>
<dbReference type="Pfam" id="PF02706">
    <property type="entry name" value="Wzz"/>
    <property type="match status" value="1"/>
</dbReference>
<evidence type="ECO:0000256" key="2">
    <source>
        <dbReference type="ARBA" id="ARBA00022475"/>
    </source>
</evidence>
<keyword evidence="2" id="KW-1003">Cell membrane</keyword>
<feature type="domain" description="Polysaccharide chain length determinant N-terminal" evidence="7">
    <location>
        <begin position="14"/>
        <end position="58"/>
    </location>
</feature>
<evidence type="ECO:0000313" key="9">
    <source>
        <dbReference type="Proteomes" id="UP001519308"/>
    </source>
</evidence>
<keyword evidence="5 6" id="KW-0472">Membrane</keyword>
<keyword evidence="9" id="KW-1185">Reference proteome</keyword>
<evidence type="ECO:0000256" key="6">
    <source>
        <dbReference type="SAM" id="Phobius"/>
    </source>
</evidence>
<evidence type="ECO:0000256" key="5">
    <source>
        <dbReference type="ARBA" id="ARBA00023136"/>
    </source>
</evidence>
<keyword evidence="4 6" id="KW-1133">Transmembrane helix</keyword>
<comment type="caution">
    <text evidence="8">The sequence shown here is derived from an EMBL/GenBank/DDBJ whole genome shotgun (WGS) entry which is preliminary data.</text>
</comment>
<evidence type="ECO:0000259" key="7">
    <source>
        <dbReference type="Pfam" id="PF02706"/>
    </source>
</evidence>
<dbReference type="EMBL" id="JAGGLL010000005">
    <property type="protein sequence ID" value="MBP2021145.1"/>
    <property type="molecule type" value="Genomic_DNA"/>
</dbReference>